<keyword evidence="1" id="KW-0472">Membrane</keyword>
<evidence type="ECO:0000313" key="2">
    <source>
        <dbReference type="EMBL" id="NYG19897.1"/>
    </source>
</evidence>
<feature type="transmembrane region" description="Helical" evidence="1">
    <location>
        <begin position="54"/>
        <end position="77"/>
    </location>
</feature>
<sequence length="111" mass="11960">MDVERSLWTETRRAVVRVSVIGILLMVGLLWLASLRFPVTLADPPQPTPDYTVRTGWCLVGVALVVIIAVATLTIAWRRPERLPRVASIGLIAMLACGVGCAVIAIVVSTP</sequence>
<evidence type="ECO:0000256" key="1">
    <source>
        <dbReference type="SAM" id="Phobius"/>
    </source>
</evidence>
<comment type="caution">
    <text evidence="2">The sequence shown here is derived from an EMBL/GenBank/DDBJ whole genome shotgun (WGS) entry which is preliminary data.</text>
</comment>
<keyword evidence="3" id="KW-1185">Reference proteome</keyword>
<dbReference type="RefSeq" id="WP_179550108.1">
    <property type="nucleotide sequence ID" value="NZ_JACCFI010000001.1"/>
</dbReference>
<dbReference type="AlphaFoldDB" id="A0A852WQ77"/>
<dbReference type="EMBL" id="JACCFI010000001">
    <property type="protein sequence ID" value="NYG19897.1"/>
    <property type="molecule type" value="Genomic_DNA"/>
</dbReference>
<dbReference type="Proteomes" id="UP000549066">
    <property type="component" value="Unassembled WGS sequence"/>
</dbReference>
<accession>A0A852WQ77</accession>
<reference evidence="2 3" key="1">
    <citation type="submission" date="2020-07" db="EMBL/GenBank/DDBJ databases">
        <title>Sequencing the genomes of 1000 actinobacteria strains.</title>
        <authorList>
            <person name="Klenk H.-P."/>
        </authorList>
    </citation>
    <scope>NUCLEOTIDE SEQUENCE [LARGE SCALE GENOMIC DNA]</scope>
    <source>
        <strain evidence="2 3">DSM 8598</strain>
    </source>
</reference>
<evidence type="ECO:0000313" key="3">
    <source>
        <dbReference type="Proteomes" id="UP000549066"/>
    </source>
</evidence>
<gene>
    <name evidence="2" type="ORF">BJY17_000644</name>
</gene>
<protein>
    <submittedName>
        <fullName evidence="2">Sterol desaturase/sphingolipid hydroxylase (Fatty acid hydroxylase superfamily)</fullName>
    </submittedName>
</protein>
<name>A0A852WQ77_9MICO</name>
<keyword evidence="1" id="KW-1133">Transmembrane helix</keyword>
<organism evidence="2 3">
    <name type="scientific">Agromyces hippuratus</name>
    <dbReference type="NCBI Taxonomy" id="286438"/>
    <lineage>
        <taxon>Bacteria</taxon>
        <taxon>Bacillati</taxon>
        <taxon>Actinomycetota</taxon>
        <taxon>Actinomycetes</taxon>
        <taxon>Micrococcales</taxon>
        <taxon>Microbacteriaceae</taxon>
        <taxon>Agromyces</taxon>
    </lineage>
</organism>
<keyword evidence="1" id="KW-0812">Transmembrane</keyword>
<feature type="transmembrane region" description="Helical" evidence="1">
    <location>
        <begin position="14"/>
        <end position="34"/>
    </location>
</feature>
<proteinExistence type="predicted"/>
<feature type="transmembrane region" description="Helical" evidence="1">
    <location>
        <begin position="89"/>
        <end position="108"/>
    </location>
</feature>